<keyword evidence="2" id="KW-1185">Reference proteome</keyword>
<evidence type="ECO:0000313" key="1">
    <source>
        <dbReference type="EMBL" id="OXU24730.1"/>
    </source>
</evidence>
<sequence length="60" mass="6392">MQKRDNIILAAGPPPLPSLGAGKEVSATMSASLSLSFSQSRSLPFRFSPQTAVQPYTLSR</sequence>
<gene>
    <name evidence="1" type="ORF">TSAR_005507</name>
</gene>
<comment type="caution">
    <text evidence="1">The sequence shown here is derived from an EMBL/GenBank/DDBJ whole genome shotgun (WGS) entry which is preliminary data.</text>
</comment>
<reference evidence="1 2" key="1">
    <citation type="journal article" date="2017" name="Curr. Biol.">
        <title>The Evolution of Venom by Co-option of Single-Copy Genes.</title>
        <authorList>
            <person name="Martinson E.O."/>
            <person name="Mrinalini"/>
            <person name="Kelkar Y.D."/>
            <person name="Chang C.H."/>
            <person name="Werren J.H."/>
        </authorList>
    </citation>
    <scope>NUCLEOTIDE SEQUENCE [LARGE SCALE GENOMIC DNA]</scope>
    <source>
        <strain evidence="1 2">Alberta</strain>
        <tissue evidence="1">Whole body</tissue>
    </source>
</reference>
<evidence type="ECO:0000313" key="2">
    <source>
        <dbReference type="Proteomes" id="UP000215335"/>
    </source>
</evidence>
<organism evidence="1 2">
    <name type="scientific">Trichomalopsis sarcophagae</name>
    <dbReference type="NCBI Taxonomy" id="543379"/>
    <lineage>
        <taxon>Eukaryota</taxon>
        <taxon>Metazoa</taxon>
        <taxon>Ecdysozoa</taxon>
        <taxon>Arthropoda</taxon>
        <taxon>Hexapoda</taxon>
        <taxon>Insecta</taxon>
        <taxon>Pterygota</taxon>
        <taxon>Neoptera</taxon>
        <taxon>Endopterygota</taxon>
        <taxon>Hymenoptera</taxon>
        <taxon>Apocrita</taxon>
        <taxon>Proctotrupomorpha</taxon>
        <taxon>Chalcidoidea</taxon>
        <taxon>Pteromalidae</taxon>
        <taxon>Pteromalinae</taxon>
        <taxon>Trichomalopsis</taxon>
    </lineage>
</organism>
<name>A0A232F2L3_9HYME</name>
<dbReference type="EMBL" id="NNAY01001208">
    <property type="protein sequence ID" value="OXU24730.1"/>
    <property type="molecule type" value="Genomic_DNA"/>
</dbReference>
<protein>
    <submittedName>
        <fullName evidence="1">Uncharacterized protein</fullName>
    </submittedName>
</protein>
<dbReference type="Proteomes" id="UP000215335">
    <property type="component" value="Unassembled WGS sequence"/>
</dbReference>
<proteinExistence type="predicted"/>
<dbReference type="AlphaFoldDB" id="A0A232F2L3"/>
<accession>A0A232F2L3</accession>